<dbReference type="EMBL" id="GGEC01056033">
    <property type="protein sequence ID" value="MBX36517.1"/>
    <property type="molecule type" value="Transcribed_RNA"/>
</dbReference>
<accession>A0A2P2N224</accession>
<evidence type="ECO:0000313" key="2">
    <source>
        <dbReference type="EMBL" id="MBX36517.1"/>
    </source>
</evidence>
<proteinExistence type="predicted"/>
<sequence>MLRQRGFQIGLRLLFTTSVLHIGTQPPPSTIFDILKKGSLREKKSLLSRWEQRHVNSMTVLEATVSSAWTMIVPKFLRIPFPFLF</sequence>
<name>A0A2P2N224_RHIMU</name>
<reference evidence="2" key="1">
    <citation type="submission" date="2018-02" db="EMBL/GenBank/DDBJ databases">
        <title>Rhizophora mucronata_Transcriptome.</title>
        <authorList>
            <person name="Meera S.P."/>
            <person name="Sreeshan A."/>
            <person name="Augustine A."/>
        </authorList>
    </citation>
    <scope>NUCLEOTIDE SEQUENCE</scope>
    <source>
        <tissue evidence="2">Leaf</tissue>
    </source>
</reference>
<protein>
    <submittedName>
        <fullName evidence="2">Uncharacterized protein</fullName>
    </submittedName>
</protein>
<organism evidence="2">
    <name type="scientific">Rhizophora mucronata</name>
    <name type="common">Asiatic mangrove</name>
    <dbReference type="NCBI Taxonomy" id="61149"/>
    <lineage>
        <taxon>Eukaryota</taxon>
        <taxon>Viridiplantae</taxon>
        <taxon>Streptophyta</taxon>
        <taxon>Embryophyta</taxon>
        <taxon>Tracheophyta</taxon>
        <taxon>Spermatophyta</taxon>
        <taxon>Magnoliopsida</taxon>
        <taxon>eudicotyledons</taxon>
        <taxon>Gunneridae</taxon>
        <taxon>Pentapetalae</taxon>
        <taxon>rosids</taxon>
        <taxon>fabids</taxon>
        <taxon>Malpighiales</taxon>
        <taxon>Rhizophoraceae</taxon>
        <taxon>Rhizophora</taxon>
    </lineage>
</organism>
<keyword evidence="1" id="KW-0732">Signal</keyword>
<feature type="signal peptide" evidence="1">
    <location>
        <begin position="1"/>
        <end position="21"/>
    </location>
</feature>
<feature type="chain" id="PRO_5015169762" evidence="1">
    <location>
        <begin position="22"/>
        <end position="85"/>
    </location>
</feature>
<dbReference type="AlphaFoldDB" id="A0A2P2N224"/>
<evidence type="ECO:0000256" key="1">
    <source>
        <dbReference type="SAM" id="SignalP"/>
    </source>
</evidence>